<comment type="caution">
    <text evidence="2">The sequence shown here is derived from an EMBL/GenBank/DDBJ whole genome shotgun (WGS) entry which is preliminary data.</text>
</comment>
<dbReference type="Proteomes" id="UP001233172">
    <property type="component" value="Unassembled WGS sequence"/>
</dbReference>
<protein>
    <submittedName>
        <fullName evidence="2">Uncharacterized protein</fullName>
    </submittedName>
</protein>
<feature type="region of interest" description="Disordered" evidence="1">
    <location>
        <begin position="43"/>
        <end position="65"/>
    </location>
</feature>
<evidence type="ECO:0000313" key="3">
    <source>
        <dbReference type="Proteomes" id="UP001233172"/>
    </source>
</evidence>
<dbReference type="AlphaFoldDB" id="A0AAD8AYR5"/>
<accession>A0AAD8AYR5</accession>
<evidence type="ECO:0000313" key="2">
    <source>
        <dbReference type="EMBL" id="KAK0043500.1"/>
    </source>
</evidence>
<feature type="compositionally biased region" description="Basic residues" evidence="1">
    <location>
        <begin position="45"/>
        <end position="60"/>
    </location>
</feature>
<sequence>MSHKALTAKVHIWFHSKRSYRFTQQEGIGGPHIMSFTKNEVTRGRMSRHNKRSYRAPRSKMSHEVLTSRCHTGPHSKMSHEVLTARCHTRSSPQNVSCGPRSKMSHEVLTAKCLTRSSQQNV</sequence>
<proteinExistence type="predicted"/>
<reference evidence="2" key="1">
    <citation type="journal article" date="2023" name="PLoS Negl. Trop. Dis.">
        <title>A genome sequence for Biomphalaria pfeifferi, the major vector snail for the human-infecting parasite Schistosoma mansoni.</title>
        <authorList>
            <person name="Bu L."/>
            <person name="Lu L."/>
            <person name="Laidemitt M.R."/>
            <person name="Zhang S.M."/>
            <person name="Mutuku M."/>
            <person name="Mkoji G."/>
            <person name="Steinauer M."/>
            <person name="Loker E.S."/>
        </authorList>
    </citation>
    <scope>NUCLEOTIDE SEQUENCE</scope>
    <source>
        <strain evidence="2">KasaAsao</strain>
    </source>
</reference>
<organism evidence="2 3">
    <name type="scientific">Biomphalaria pfeifferi</name>
    <name type="common">Bloodfluke planorb</name>
    <name type="synonym">Freshwater snail</name>
    <dbReference type="NCBI Taxonomy" id="112525"/>
    <lineage>
        <taxon>Eukaryota</taxon>
        <taxon>Metazoa</taxon>
        <taxon>Spiralia</taxon>
        <taxon>Lophotrochozoa</taxon>
        <taxon>Mollusca</taxon>
        <taxon>Gastropoda</taxon>
        <taxon>Heterobranchia</taxon>
        <taxon>Euthyneura</taxon>
        <taxon>Panpulmonata</taxon>
        <taxon>Hygrophila</taxon>
        <taxon>Lymnaeoidea</taxon>
        <taxon>Planorbidae</taxon>
        <taxon>Biomphalaria</taxon>
    </lineage>
</organism>
<name>A0AAD8AYR5_BIOPF</name>
<reference evidence="2" key="2">
    <citation type="submission" date="2023-04" db="EMBL/GenBank/DDBJ databases">
        <authorList>
            <person name="Bu L."/>
            <person name="Lu L."/>
            <person name="Laidemitt M.R."/>
            <person name="Zhang S.M."/>
            <person name="Mutuku M."/>
            <person name="Mkoji G."/>
            <person name="Steinauer M."/>
            <person name="Loker E.S."/>
        </authorList>
    </citation>
    <scope>NUCLEOTIDE SEQUENCE</scope>
    <source>
        <strain evidence="2">KasaAsao</strain>
        <tissue evidence="2">Whole Snail</tissue>
    </source>
</reference>
<dbReference type="EMBL" id="JASAOG010000215">
    <property type="protein sequence ID" value="KAK0043500.1"/>
    <property type="molecule type" value="Genomic_DNA"/>
</dbReference>
<gene>
    <name evidence="2" type="ORF">Bpfe_027063</name>
</gene>
<keyword evidence="3" id="KW-1185">Reference proteome</keyword>
<evidence type="ECO:0000256" key="1">
    <source>
        <dbReference type="SAM" id="MobiDB-lite"/>
    </source>
</evidence>